<feature type="non-terminal residue" evidence="2">
    <location>
        <position position="198"/>
    </location>
</feature>
<reference evidence="2" key="1">
    <citation type="journal article" date="2014" name="Front. Microbiol.">
        <title>High frequency of phylogenetically diverse reductive dehalogenase-homologous genes in deep subseafloor sedimentary metagenomes.</title>
        <authorList>
            <person name="Kawai M."/>
            <person name="Futagami T."/>
            <person name="Toyoda A."/>
            <person name="Takaki Y."/>
            <person name="Nishi S."/>
            <person name="Hori S."/>
            <person name="Arai W."/>
            <person name="Tsubouchi T."/>
            <person name="Morono Y."/>
            <person name="Uchiyama I."/>
            <person name="Ito T."/>
            <person name="Fujiyama A."/>
            <person name="Inagaki F."/>
            <person name="Takami H."/>
        </authorList>
    </citation>
    <scope>NUCLEOTIDE SEQUENCE</scope>
    <source>
        <strain evidence="2">Expedition CK06-06</strain>
    </source>
</reference>
<dbReference type="AlphaFoldDB" id="X1QQB5"/>
<sequence length="198" mass="22807">MSPKSQHDLVQEVEEIRSKLMVNKNYRQSFSISPGTVRFFLIIWVIAILGFYVFIKGLTEPPIHFIIAFNIILAYYGITSKDILPTPLQVSIPTDYGTLKRYKPLDEFLDKTNNFLEDIKDQVIDIVCNFEAIGDSYEDKANKYLTDIKEEIDQFTILVKKLSVKGKTVIEQIGLLILLVVIGIFSIWYIETYSEPLD</sequence>
<feature type="transmembrane region" description="Helical" evidence="1">
    <location>
        <begin position="169"/>
        <end position="190"/>
    </location>
</feature>
<accession>X1QQB5</accession>
<comment type="caution">
    <text evidence="2">The sequence shown here is derived from an EMBL/GenBank/DDBJ whole genome shotgun (WGS) entry which is preliminary data.</text>
</comment>
<keyword evidence="1" id="KW-1133">Transmembrane helix</keyword>
<feature type="transmembrane region" description="Helical" evidence="1">
    <location>
        <begin position="61"/>
        <end position="78"/>
    </location>
</feature>
<name>X1QQB5_9ZZZZ</name>
<evidence type="ECO:0000313" key="2">
    <source>
        <dbReference type="EMBL" id="GAI70443.1"/>
    </source>
</evidence>
<dbReference type="EMBL" id="BARW01000867">
    <property type="protein sequence ID" value="GAI70443.1"/>
    <property type="molecule type" value="Genomic_DNA"/>
</dbReference>
<organism evidence="2">
    <name type="scientific">marine sediment metagenome</name>
    <dbReference type="NCBI Taxonomy" id="412755"/>
    <lineage>
        <taxon>unclassified sequences</taxon>
        <taxon>metagenomes</taxon>
        <taxon>ecological metagenomes</taxon>
    </lineage>
</organism>
<keyword evidence="1" id="KW-0472">Membrane</keyword>
<evidence type="ECO:0000256" key="1">
    <source>
        <dbReference type="SAM" id="Phobius"/>
    </source>
</evidence>
<feature type="transmembrane region" description="Helical" evidence="1">
    <location>
        <begin position="37"/>
        <end position="55"/>
    </location>
</feature>
<gene>
    <name evidence="2" type="ORF">S12H4_03181</name>
</gene>
<protein>
    <submittedName>
        <fullName evidence="2">Uncharacterized protein</fullName>
    </submittedName>
</protein>
<keyword evidence="1" id="KW-0812">Transmembrane</keyword>
<proteinExistence type="predicted"/>